<name>A0ABQ2H7X6_9PORP</name>
<dbReference type="EMBL" id="BMPU01000002">
    <property type="protein sequence ID" value="GGM52615.1"/>
    <property type="molecule type" value="Genomic_DNA"/>
</dbReference>
<comment type="caution">
    <text evidence="3">The sequence shown here is derived from an EMBL/GenBank/DDBJ whole genome shotgun (WGS) entry which is preliminary data.</text>
</comment>
<evidence type="ECO:0000256" key="1">
    <source>
        <dbReference type="ARBA" id="ARBA00007553"/>
    </source>
</evidence>
<dbReference type="InterPro" id="IPR006619">
    <property type="entry name" value="PGRP_domain_met/bac"/>
</dbReference>
<dbReference type="PANTHER" id="PTHR11022">
    <property type="entry name" value="PEPTIDOGLYCAN RECOGNITION PROTEIN"/>
    <property type="match status" value="1"/>
</dbReference>
<dbReference type="SMART" id="SM00644">
    <property type="entry name" value="Ami_2"/>
    <property type="match status" value="1"/>
</dbReference>
<evidence type="ECO:0000313" key="3">
    <source>
        <dbReference type="EMBL" id="GGM52615.1"/>
    </source>
</evidence>
<feature type="domain" description="EF-hand" evidence="2">
    <location>
        <begin position="123"/>
        <end position="145"/>
    </location>
</feature>
<evidence type="ECO:0000313" key="4">
    <source>
        <dbReference type="Proteomes" id="UP000653477"/>
    </source>
</evidence>
<dbReference type="Proteomes" id="UP000653477">
    <property type="component" value="Unassembled WGS sequence"/>
</dbReference>
<keyword evidence="4" id="KW-1185">Reference proteome</keyword>
<proteinExistence type="inferred from homology"/>
<organism evidence="3 4">
    <name type="scientific">Porphyromonas pasteri</name>
    <dbReference type="NCBI Taxonomy" id="1583331"/>
    <lineage>
        <taxon>Bacteria</taxon>
        <taxon>Pseudomonadati</taxon>
        <taxon>Bacteroidota</taxon>
        <taxon>Bacteroidia</taxon>
        <taxon>Bacteroidales</taxon>
        <taxon>Porphyromonadaceae</taxon>
        <taxon>Porphyromonas</taxon>
    </lineage>
</organism>
<protein>
    <submittedName>
        <fullName evidence="3">N-acetylmuramoyl-L-alanine amidase</fullName>
    </submittedName>
</protein>
<sequence>MRPTDIRYIVVHCSATRASQSYSPEALERDHRARGFRSAGYHFYIRRSGAIIPLRPLEQIGAHARGYNRSSYGVCYEGGLDDTGHPADTRTAEQRTALRQLLEHLHALAPQATILGHRDLSPDRNGDGRITPDEWIKLCPCFDAQREYHDISISPISHATK</sequence>
<dbReference type="SMART" id="SM00701">
    <property type="entry name" value="PGRP"/>
    <property type="match status" value="1"/>
</dbReference>
<gene>
    <name evidence="3" type="ORF">GCM10007088_09160</name>
</gene>
<dbReference type="InterPro" id="IPR018247">
    <property type="entry name" value="EF_Hand_1_Ca_BS"/>
</dbReference>
<reference evidence="4" key="1">
    <citation type="journal article" date="2019" name="Int. J. Syst. Evol. Microbiol.">
        <title>The Global Catalogue of Microorganisms (GCM) 10K type strain sequencing project: providing services to taxonomists for standard genome sequencing and annotation.</title>
        <authorList>
            <consortium name="The Broad Institute Genomics Platform"/>
            <consortium name="The Broad Institute Genome Sequencing Center for Infectious Disease"/>
            <person name="Wu L."/>
            <person name="Ma J."/>
        </authorList>
    </citation>
    <scope>NUCLEOTIDE SEQUENCE [LARGE SCALE GENOMIC DNA]</scope>
    <source>
        <strain evidence="4">JCM 30531</strain>
    </source>
</reference>
<dbReference type="InterPro" id="IPR015510">
    <property type="entry name" value="PGRP"/>
</dbReference>
<dbReference type="PROSITE" id="PS50222">
    <property type="entry name" value="EF_HAND_2"/>
    <property type="match status" value="1"/>
</dbReference>
<comment type="similarity">
    <text evidence="1">Belongs to the N-acetylmuramoyl-L-alanine amidase 2 family.</text>
</comment>
<dbReference type="SUPFAM" id="SSF55846">
    <property type="entry name" value="N-acetylmuramoyl-L-alanine amidase-like"/>
    <property type="match status" value="1"/>
</dbReference>
<dbReference type="InterPro" id="IPR036505">
    <property type="entry name" value="Amidase/PGRP_sf"/>
</dbReference>
<dbReference type="InterPro" id="IPR002502">
    <property type="entry name" value="Amidase_domain"/>
</dbReference>
<dbReference type="CDD" id="cd06583">
    <property type="entry name" value="PGRP"/>
    <property type="match status" value="1"/>
</dbReference>
<dbReference type="Gene3D" id="3.40.80.10">
    <property type="entry name" value="Peptidoglycan recognition protein-like"/>
    <property type="match status" value="1"/>
</dbReference>
<dbReference type="InterPro" id="IPR002048">
    <property type="entry name" value="EF_hand_dom"/>
</dbReference>
<dbReference type="PANTHER" id="PTHR11022:SF41">
    <property type="entry name" value="PEPTIDOGLYCAN-RECOGNITION PROTEIN LC-RELATED"/>
    <property type="match status" value="1"/>
</dbReference>
<accession>A0ABQ2H7X6</accession>
<evidence type="ECO:0000259" key="2">
    <source>
        <dbReference type="PROSITE" id="PS50222"/>
    </source>
</evidence>
<dbReference type="Pfam" id="PF01510">
    <property type="entry name" value="Amidase_2"/>
    <property type="match status" value="1"/>
</dbReference>
<dbReference type="RefSeq" id="WP_188807923.1">
    <property type="nucleotide sequence ID" value="NZ_BMPU01000002.1"/>
</dbReference>
<dbReference type="PROSITE" id="PS00018">
    <property type="entry name" value="EF_HAND_1"/>
    <property type="match status" value="1"/>
</dbReference>